<keyword evidence="2" id="KW-0175">Coiled coil</keyword>
<evidence type="ECO:0000313" key="4">
    <source>
        <dbReference type="EMBL" id="TFK84875.1"/>
    </source>
</evidence>
<keyword evidence="5" id="KW-1185">Reference proteome</keyword>
<organism evidence="4 5">
    <name type="scientific">Polyporus arcularius HHB13444</name>
    <dbReference type="NCBI Taxonomy" id="1314778"/>
    <lineage>
        <taxon>Eukaryota</taxon>
        <taxon>Fungi</taxon>
        <taxon>Dikarya</taxon>
        <taxon>Basidiomycota</taxon>
        <taxon>Agaricomycotina</taxon>
        <taxon>Agaricomycetes</taxon>
        <taxon>Polyporales</taxon>
        <taxon>Polyporaceae</taxon>
        <taxon>Polyporus</taxon>
    </lineage>
</organism>
<feature type="domain" description="Nephrocystin 3-like N-terminal" evidence="3">
    <location>
        <begin position="252"/>
        <end position="331"/>
    </location>
</feature>
<reference evidence="4 5" key="1">
    <citation type="journal article" date="2019" name="Nat. Ecol. Evol.">
        <title>Megaphylogeny resolves global patterns of mushroom evolution.</title>
        <authorList>
            <person name="Varga T."/>
            <person name="Krizsan K."/>
            <person name="Foldi C."/>
            <person name="Dima B."/>
            <person name="Sanchez-Garcia M."/>
            <person name="Sanchez-Ramirez S."/>
            <person name="Szollosi G.J."/>
            <person name="Szarkandi J.G."/>
            <person name="Papp V."/>
            <person name="Albert L."/>
            <person name="Andreopoulos W."/>
            <person name="Angelini C."/>
            <person name="Antonin V."/>
            <person name="Barry K.W."/>
            <person name="Bougher N.L."/>
            <person name="Buchanan P."/>
            <person name="Buyck B."/>
            <person name="Bense V."/>
            <person name="Catcheside P."/>
            <person name="Chovatia M."/>
            <person name="Cooper J."/>
            <person name="Damon W."/>
            <person name="Desjardin D."/>
            <person name="Finy P."/>
            <person name="Geml J."/>
            <person name="Haridas S."/>
            <person name="Hughes K."/>
            <person name="Justo A."/>
            <person name="Karasinski D."/>
            <person name="Kautmanova I."/>
            <person name="Kiss B."/>
            <person name="Kocsube S."/>
            <person name="Kotiranta H."/>
            <person name="LaButti K.M."/>
            <person name="Lechner B.E."/>
            <person name="Liimatainen K."/>
            <person name="Lipzen A."/>
            <person name="Lukacs Z."/>
            <person name="Mihaltcheva S."/>
            <person name="Morgado L.N."/>
            <person name="Niskanen T."/>
            <person name="Noordeloos M.E."/>
            <person name="Ohm R.A."/>
            <person name="Ortiz-Santana B."/>
            <person name="Ovrebo C."/>
            <person name="Racz N."/>
            <person name="Riley R."/>
            <person name="Savchenko A."/>
            <person name="Shiryaev A."/>
            <person name="Soop K."/>
            <person name="Spirin V."/>
            <person name="Szebenyi C."/>
            <person name="Tomsovsky M."/>
            <person name="Tulloss R.E."/>
            <person name="Uehling J."/>
            <person name="Grigoriev I.V."/>
            <person name="Vagvolgyi C."/>
            <person name="Papp T."/>
            <person name="Martin F.M."/>
            <person name="Miettinen O."/>
            <person name="Hibbett D.S."/>
            <person name="Nagy L.G."/>
        </authorList>
    </citation>
    <scope>NUCLEOTIDE SEQUENCE [LARGE SCALE GENOMIC DNA]</scope>
    <source>
        <strain evidence="4 5">HHB13444</strain>
    </source>
</reference>
<keyword evidence="1" id="KW-0677">Repeat</keyword>
<dbReference type="AlphaFoldDB" id="A0A5C3P5C4"/>
<accession>A0A5C3P5C4</accession>
<evidence type="ECO:0000256" key="1">
    <source>
        <dbReference type="ARBA" id="ARBA00022737"/>
    </source>
</evidence>
<dbReference type="STRING" id="1314778.A0A5C3P5C4"/>
<dbReference type="CDD" id="cd21037">
    <property type="entry name" value="MLKL_NTD"/>
    <property type="match status" value="1"/>
</dbReference>
<dbReference type="EMBL" id="ML211288">
    <property type="protein sequence ID" value="TFK84875.1"/>
    <property type="molecule type" value="Genomic_DNA"/>
</dbReference>
<proteinExistence type="predicted"/>
<dbReference type="InParanoid" id="A0A5C3P5C4"/>
<name>A0A5C3P5C4_9APHY</name>
<feature type="coiled-coil region" evidence="2">
    <location>
        <begin position="70"/>
        <end position="142"/>
    </location>
</feature>
<dbReference type="InterPro" id="IPR056884">
    <property type="entry name" value="NPHP3-like_N"/>
</dbReference>
<dbReference type="Pfam" id="PF24883">
    <property type="entry name" value="NPHP3_N"/>
    <property type="match status" value="1"/>
</dbReference>
<dbReference type="InterPro" id="IPR059179">
    <property type="entry name" value="MLKL-like_MCAfunc"/>
</dbReference>
<gene>
    <name evidence="4" type="ORF">K466DRAFT_588532</name>
</gene>
<sequence length="348" mass="38963">MTTRSNGSPHLPSKTRKVANTVLDAAVKGLEVSKDVITAAAPIPGLSIALDLLVATLKKVQATESNSRASESLATTANELINTLKELARQIEEEFGEYPAESEERRKVRDGLTSCDKLIKRVERLRSELDAICSEANKLSQRGFFTRLVFSGRDTEALNEMEKRIVEAHKRFQTEGDVTVEIIVTKTSNDIKMVIAEQQKILAAQRLSKEERVLDSIPRAEDAHFLAAANTTKARFQQGTRELVFDCLEEWEDAQFENTEQGNWPVPVCVLVGHAGTGKSIIASEFSRRLQERGRLGASFFFTRGVQDLNSPRKVFSTIFYQLARSQQLLRGPANQEKPPWRICDNCR</sequence>
<evidence type="ECO:0000259" key="3">
    <source>
        <dbReference type="Pfam" id="PF24883"/>
    </source>
</evidence>
<dbReference type="Proteomes" id="UP000308197">
    <property type="component" value="Unassembled WGS sequence"/>
</dbReference>
<dbReference type="Gene3D" id="3.40.50.300">
    <property type="entry name" value="P-loop containing nucleotide triphosphate hydrolases"/>
    <property type="match status" value="1"/>
</dbReference>
<dbReference type="InterPro" id="IPR027417">
    <property type="entry name" value="P-loop_NTPase"/>
</dbReference>
<evidence type="ECO:0000313" key="5">
    <source>
        <dbReference type="Proteomes" id="UP000308197"/>
    </source>
</evidence>
<protein>
    <recommendedName>
        <fullName evidence="3">Nephrocystin 3-like N-terminal domain-containing protein</fullName>
    </recommendedName>
</protein>
<evidence type="ECO:0000256" key="2">
    <source>
        <dbReference type="SAM" id="Coils"/>
    </source>
</evidence>